<evidence type="ECO:0000313" key="1">
    <source>
        <dbReference type="EMBL" id="GBM85254.1"/>
    </source>
</evidence>
<reference evidence="1 2" key="1">
    <citation type="journal article" date="2019" name="Sci. Rep.">
        <title>Orb-weaving spider Araneus ventricosus genome elucidates the spidroin gene catalogue.</title>
        <authorList>
            <person name="Kono N."/>
            <person name="Nakamura H."/>
            <person name="Ohtoshi R."/>
            <person name="Moran D.A.P."/>
            <person name="Shinohara A."/>
            <person name="Yoshida Y."/>
            <person name="Fujiwara M."/>
            <person name="Mori M."/>
            <person name="Tomita M."/>
            <person name="Arakawa K."/>
        </authorList>
    </citation>
    <scope>NUCLEOTIDE SEQUENCE [LARGE SCALE GENOMIC DNA]</scope>
</reference>
<accession>A0A4Y2J5L8</accession>
<dbReference type="Gene3D" id="3.30.420.10">
    <property type="entry name" value="Ribonuclease H-like superfamily/Ribonuclease H"/>
    <property type="match status" value="1"/>
</dbReference>
<dbReference type="InterPro" id="IPR036397">
    <property type="entry name" value="RNaseH_sf"/>
</dbReference>
<sequence>MKPSFEATLKVFPMCIHGEKNMEEHRTRNGIFDLLDHLEQGADDDDVEHEVLQWMRHQPKQFYAAGIGALIKRWDKCINTGGDYVEK</sequence>
<proteinExistence type="predicted"/>
<comment type="caution">
    <text evidence="1">The sequence shown here is derived from an EMBL/GenBank/DDBJ whole genome shotgun (WGS) entry which is preliminary data.</text>
</comment>
<dbReference type="EMBL" id="BGPR01003218">
    <property type="protein sequence ID" value="GBM85254.1"/>
    <property type="molecule type" value="Genomic_DNA"/>
</dbReference>
<gene>
    <name evidence="1" type="ORF">AVEN_242457_1</name>
</gene>
<keyword evidence="2" id="KW-1185">Reference proteome</keyword>
<dbReference type="AlphaFoldDB" id="A0A4Y2J5L8"/>
<name>A0A4Y2J5L8_ARAVE</name>
<dbReference type="OrthoDB" id="6432034at2759"/>
<organism evidence="1 2">
    <name type="scientific">Araneus ventricosus</name>
    <name type="common">Orbweaver spider</name>
    <name type="synonym">Epeira ventricosa</name>
    <dbReference type="NCBI Taxonomy" id="182803"/>
    <lineage>
        <taxon>Eukaryota</taxon>
        <taxon>Metazoa</taxon>
        <taxon>Ecdysozoa</taxon>
        <taxon>Arthropoda</taxon>
        <taxon>Chelicerata</taxon>
        <taxon>Arachnida</taxon>
        <taxon>Araneae</taxon>
        <taxon>Araneomorphae</taxon>
        <taxon>Entelegynae</taxon>
        <taxon>Araneoidea</taxon>
        <taxon>Araneidae</taxon>
        <taxon>Araneus</taxon>
    </lineage>
</organism>
<protein>
    <submittedName>
        <fullName evidence="1">Uncharacterized protein</fullName>
    </submittedName>
</protein>
<dbReference type="GO" id="GO:0003676">
    <property type="term" value="F:nucleic acid binding"/>
    <property type="evidence" value="ECO:0007669"/>
    <property type="project" value="InterPro"/>
</dbReference>
<evidence type="ECO:0000313" key="2">
    <source>
        <dbReference type="Proteomes" id="UP000499080"/>
    </source>
</evidence>
<dbReference type="Proteomes" id="UP000499080">
    <property type="component" value="Unassembled WGS sequence"/>
</dbReference>